<dbReference type="AlphaFoldDB" id="A0A0E9RB65"/>
<evidence type="ECO:0000313" key="1">
    <source>
        <dbReference type="EMBL" id="JAH26324.1"/>
    </source>
</evidence>
<accession>A0A0E9RB65</accession>
<sequence length="49" mass="5333">MAKIQSCVNPGYICSAWNKHLELELDCKKANIACGVEHDAAWIGALLCT</sequence>
<reference evidence="1" key="2">
    <citation type="journal article" date="2015" name="Fish Shellfish Immunol.">
        <title>Early steps in the European eel (Anguilla anguilla)-Vibrio vulnificus interaction in the gills: Role of the RtxA13 toxin.</title>
        <authorList>
            <person name="Callol A."/>
            <person name="Pajuelo D."/>
            <person name="Ebbesson L."/>
            <person name="Teles M."/>
            <person name="MacKenzie S."/>
            <person name="Amaro C."/>
        </authorList>
    </citation>
    <scope>NUCLEOTIDE SEQUENCE</scope>
</reference>
<reference evidence="1" key="1">
    <citation type="submission" date="2014-11" db="EMBL/GenBank/DDBJ databases">
        <authorList>
            <person name="Amaro Gonzalez C."/>
        </authorList>
    </citation>
    <scope>NUCLEOTIDE SEQUENCE</scope>
</reference>
<proteinExistence type="predicted"/>
<protein>
    <submittedName>
        <fullName evidence="1">Uncharacterized protein</fullName>
    </submittedName>
</protein>
<name>A0A0E9RB65_ANGAN</name>
<organism evidence="1">
    <name type="scientific">Anguilla anguilla</name>
    <name type="common">European freshwater eel</name>
    <name type="synonym">Muraena anguilla</name>
    <dbReference type="NCBI Taxonomy" id="7936"/>
    <lineage>
        <taxon>Eukaryota</taxon>
        <taxon>Metazoa</taxon>
        <taxon>Chordata</taxon>
        <taxon>Craniata</taxon>
        <taxon>Vertebrata</taxon>
        <taxon>Euteleostomi</taxon>
        <taxon>Actinopterygii</taxon>
        <taxon>Neopterygii</taxon>
        <taxon>Teleostei</taxon>
        <taxon>Anguilliformes</taxon>
        <taxon>Anguillidae</taxon>
        <taxon>Anguilla</taxon>
    </lineage>
</organism>
<dbReference type="EMBL" id="GBXM01082253">
    <property type="protein sequence ID" value="JAH26324.1"/>
    <property type="molecule type" value="Transcribed_RNA"/>
</dbReference>